<organism evidence="1 2">
    <name type="scientific">Budvicia aquatica</name>
    <dbReference type="NCBI Taxonomy" id="82979"/>
    <lineage>
        <taxon>Bacteria</taxon>
        <taxon>Pseudomonadati</taxon>
        <taxon>Pseudomonadota</taxon>
        <taxon>Gammaproteobacteria</taxon>
        <taxon>Enterobacterales</taxon>
        <taxon>Budviciaceae</taxon>
        <taxon>Budvicia</taxon>
    </lineage>
</organism>
<name>A0A484ZTC5_9GAMM</name>
<gene>
    <name evidence="1" type="ORF">NCTC12282_05411</name>
</gene>
<proteinExistence type="predicted"/>
<accession>A0A484ZTC5</accession>
<dbReference type="AlphaFoldDB" id="A0A484ZTC5"/>
<sequence length="133" mass="15185">MPFSPLTRYRLKLVEIIERLRGLKDSVKADDIDAKFKAARDQAIRSLRDKSEIYEDGGNVIKLGPRHRFSVNTQELDLTILPRGEQLYLHLTGTDYQEPIESDELETAKRVIGRSRLNLNHLKSTGVNISPTL</sequence>
<reference evidence="1 2" key="1">
    <citation type="submission" date="2019-03" db="EMBL/GenBank/DDBJ databases">
        <authorList>
            <consortium name="Pathogen Informatics"/>
        </authorList>
    </citation>
    <scope>NUCLEOTIDE SEQUENCE [LARGE SCALE GENOMIC DNA]</scope>
    <source>
        <strain evidence="1 2">NCTC12282</strain>
    </source>
</reference>
<protein>
    <submittedName>
        <fullName evidence="1">Uncharacterized protein</fullName>
    </submittedName>
</protein>
<dbReference type="EMBL" id="CAADJA010000002">
    <property type="protein sequence ID" value="VFS51762.1"/>
    <property type="molecule type" value="Genomic_DNA"/>
</dbReference>
<evidence type="ECO:0000313" key="2">
    <source>
        <dbReference type="Proteomes" id="UP000373449"/>
    </source>
</evidence>
<dbReference type="Proteomes" id="UP000373449">
    <property type="component" value="Unassembled WGS sequence"/>
</dbReference>
<evidence type="ECO:0000313" key="1">
    <source>
        <dbReference type="EMBL" id="VFS51762.1"/>
    </source>
</evidence>